<evidence type="ECO:0000256" key="1">
    <source>
        <dbReference type="ARBA" id="ARBA00004651"/>
    </source>
</evidence>
<feature type="transmembrane region" description="Helical" evidence="12">
    <location>
        <begin position="700"/>
        <end position="722"/>
    </location>
</feature>
<evidence type="ECO:0000256" key="3">
    <source>
        <dbReference type="ARBA" id="ARBA00022448"/>
    </source>
</evidence>
<dbReference type="GO" id="GO:0015421">
    <property type="term" value="F:ABC-type oligopeptide transporter activity"/>
    <property type="evidence" value="ECO:0007669"/>
    <property type="project" value="TreeGrafter"/>
</dbReference>
<feature type="compositionally biased region" description="Basic and acidic residues" evidence="11">
    <location>
        <begin position="8"/>
        <end position="30"/>
    </location>
</feature>
<keyword evidence="16" id="KW-1185">Reference proteome</keyword>
<keyword evidence="10" id="KW-0325">Glycoprotein</keyword>
<dbReference type="FunFam" id="1.20.1560.10:FF:000009">
    <property type="entry name" value="ABC transporter B family member 1"/>
    <property type="match status" value="1"/>
</dbReference>
<evidence type="ECO:0000256" key="12">
    <source>
        <dbReference type="SAM" id="Phobius"/>
    </source>
</evidence>
<dbReference type="GO" id="GO:0005743">
    <property type="term" value="C:mitochondrial inner membrane"/>
    <property type="evidence" value="ECO:0007669"/>
    <property type="project" value="TreeGrafter"/>
</dbReference>
<evidence type="ECO:0000256" key="7">
    <source>
        <dbReference type="ARBA" id="ARBA00022840"/>
    </source>
</evidence>
<feature type="domain" description="ABC transmembrane type-1" evidence="14">
    <location>
        <begin position="702"/>
        <end position="988"/>
    </location>
</feature>
<evidence type="ECO:0000256" key="4">
    <source>
        <dbReference type="ARBA" id="ARBA00022692"/>
    </source>
</evidence>
<dbReference type="PROSITE" id="PS50929">
    <property type="entry name" value="ABC_TM1F"/>
    <property type="match status" value="2"/>
</dbReference>
<keyword evidence="5" id="KW-0677">Repeat</keyword>
<dbReference type="FunFam" id="3.40.50.300:FF:000066">
    <property type="entry name" value="ABC transporter B family member 1"/>
    <property type="match status" value="2"/>
</dbReference>
<feature type="transmembrane region" description="Helical" evidence="12">
    <location>
        <begin position="48"/>
        <end position="75"/>
    </location>
</feature>
<evidence type="ECO:0000259" key="13">
    <source>
        <dbReference type="PROSITE" id="PS50893"/>
    </source>
</evidence>
<dbReference type="GO" id="GO:0005886">
    <property type="term" value="C:plasma membrane"/>
    <property type="evidence" value="ECO:0007669"/>
    <property type="project" value="UniProtKB-SubCell"/>
</dbReference>
<dbReference type="InterPro" id="IPR003439">
    <property type="entry name" value="ABC_transporter-like_ATP-bd"/>
</dbReference>
<feature type="non-terminal residue" evidence="15">
    <location>
        <position position="1267"/>
    </location>
</feature>
<dbReference type="AlphaFoldDB" id="A0A835IQL4"/>
<dbReference type="Pfam" id="PF00664">
    <property type="entry name" value="ABC_membrane"/>
    <property type="match status" value="2"/>
</dbReference>
<feature type="transmembrane region" description="Helical" evidence="12">
    <location>
        <begin position="742"/>
        <end position="769"/>
    </location>
</feature>
<dbReference type="GO" id="GO:0090374">
    <property type="term" value="P:oligopeptide export from mitochondrion"/>
    <property type="evidence" value="ECO:0007669"/>
    <property type="project" value="TreeGrafter"/>
</dbReference>
<evidence type="ECO:0000256" key="10">
    <source>
        <dbReference type="ARBA" id="ARBA00023180"/>
    </source>
</evidence>
<feature type="region of interest" description="Disordered" evidence="11">
    <location>
        <begin position="641"/>
        <end position="661"/>
    </location>
</feature>
<sequence>ENNSSVMKIDKYSGKPHDEKDSEKTKGEESKNSMPLYRMFSFADPVDICLMSLGTIGAVVNGPFVAFSIFIFGQLVDSFGRNSHNENLVHEISKVTLRFVYAGIGAAVASFFQMSCWMVTGERQSARLRNMYLKAVLRQDITFFDMETDIGEVVGRMSGDLVLIQDAMGEKVGKSIQLISAFLGGYVVAFIRGWLLVLVMLSTVPLLILSGALTSMIITKMATREQSAYAEAAALAEQIISSIKTVVSYTGEREAIDRYNMSLNRSYESNVQEGLVSGLGVGIVSFIIFCSYGLAVWFGSLMIIRKGYTGGDVIIVLMAIVTSSMSLGEVSPCMKAFASGKAAAYNMFETMNRKPNIDSSDTGGRKLDDICGDIELRDVYFRYPTRPHEQILAGLSLAIPSGMTAALVGESGSGKSTVISLIERFYDPQSGEVLIDGVNLKELQLRWIREKIGLVSQEPVLFASSIRDNVSYGKENATMEEIRAAVELANASIFIAKLPQGLETMVGDFGTQLSGGQKQRVAIARAILCNPRILLLDEATSALDAESEWSVQEALDRFMTGRTTIIVAHRLGTVRNSDMIAVIHGGKVVEKGSHSELVDLNGAYSQLISLQEENLECEMELEADQAKPECILGSQGTLSNCSSAGEPSSQQSSSDSSHPRTIVKTGETKLMELSIKEASEHQYEVPLCRLFYINRPEVPMFILGCVSAIINGAIMPIFGMLMSYMIRTFYEPPVKLQRDSKFVTWMFVCLGYVSLLAATGRSYFFAIAGSQLIRRIRSMLFEKVVHMEIGWFDSPENTSSIIGARLSTDAASIRGIVGDALALVVQNSASVIIALAISLEANWQLSLIVVALLPLLGFNAWAYVQFTKGFGADAKMMYEEASGVANDAVRNIRTVSSFCAQENVIALYRNRCQAPKKAGIKLGLITGVGFGLSFFFLFSSYAISFYAGALLVRDGKTTFGEVFRVFFAIICAAVAVSHASTVAPDTTKAKACTASVFAILDRKSEIDCSVTTGMILESVKGDIQFHRVSFSYPTRPNVKIFQDLDFAVQSGQTVALVGESGCGKSSVISLLQRFYDPSSGQILLDGTDIQQIQLRWLRQQIGLVSQEPLLFNDTIRANIAYGKEGEATESEIIAAAEAANAHKFISAMKQGYDTVVGERGIQLSGGQKQRVAIARAIVKAPKILLLDEATSALDAESERVVQDALDQVMVNRTTIVVAHRLSTIRSASLIAVIKNGVIIKQGRHEDLVNTKDGCYASMAAVRFSASY</sequence>
<keyword evidence="9 12" id="KW-0472">Membrane</keyword>
<dbReference type="GO" id="GO:0016887">
    <property type="term" value="F:ATP hydrolysis activity"/>
    <property type="evidence" value="ECO:0007669"/>
    <property type="project" value="InterPro"/>
</dbReference>
<dbReference type="Gene3D" id="3.40.50.300">
    <property type="entry name" value="P-loop containing nucleotide triphosphate hydrolases"/>
    <property type="match status" value="2"/>
</dbReference>
<feature type="region of interest" description="Disordered" evidence="11">
    <location>
        <begin position="1"/>
        <end position="30"/>
    </location>
</feature>
<feature type="transmembrane region" description="Helical" evidence="12">
    <location>
        <begin position="820"/>
        <end position="839"/>
    </location>
</feature>
<feature type="transmembrane region" description="Helical" evidence="12">
    <location>
        <begin position="918"/>
        <end position="943"/>
    </location>
</feature>
<dbReference type="SUPFAM" id="SSF90123">
    <property type="entry name" value="ABC transporter transmembrane region"/>
    <property type="match status" value="2"/>
</dbReference>
<dbReference type="PANTHER" id="PTHR43394:SF16">
    <property type="entry name" value="ABC TRANSPORTER B FAMILY MEMBER 4-LIKE ISOFORM X1"/>
    <property type="match status" value="1"/>
</dbReference>
<dbReference type="InterPro" id="IPR039421">
    <property type="entry name" value="Type_1_exporter"/>
</dbReference>
<dbReference type="FunFam" id="1.20.1560.10:FF:000044">
    <property type="entry name" value="ABC transporter B family member 9"/>
    <property type="match status" value="1"/>
</dbReference>
<dbReference type="InterPro" id="IPR036640">
    <property type="entry name" value="ABC1_TM_sf"/>
</dbReference>
<dbReference type="GO" id="GO:0005524">
    <property type="term" value="F:ATP binding"/>
    <property type="evidence" value="ECO:0007669"/>
    <property type="project" value="UniProtKB-KW"/>
</dbReference>
<comment type="similarity">
    <text evidence="2">Belongs to the ABC transporter superfamily. ABCB family. Multidrug resistance exporter (TC 3.A.1.201) subfamily.</text>
</comment>
<dbReference type="CDD" id="cd03249">
    <property type="entry name" value="ABC_MTABC3_MDL1_MDL2"/>
    <property type="match status" value="2"/>
</dbReference>
<feature type="transmembrane region" description="Helical" evidence="12">
    <location>
        <begin position="963"/>
        <end position="983"/>
    </location>
</feature>
<evidence type="ECO:0000256" key="2">
    <source>
        <dbReference type="ARBA" id="ARBA00007577"/>
    </source>
</evidence>
<dbReference type="SUPFAM" id="SSF52540">
    <property type="entry name" value="P-loop containing nucleoside triphosphate hydrolases"/>
    <property type="match status" value="2"/>
</dbReference>
<dbReference type="SMART" id="SM00382">
    <property type="entry name" value="AAA"/>
    <property type="match status" value="2"/>
</dbReference>
<organism evidence="15 16">
    <name type="scientific">Coptis chinensis</name>
    <dbReference type="NCBI Taxonomy" id="261450"/>
    <lineage>
        <taxon>Eukaryota</taxon>
        <taxon>Viridiplantae</taxon>
        <taxon>Streptophyta</taxon>
        <taxon>Embryophyta</taxon>
        <taxon>Tracheophyta</taxon>
        <taxon>Spermatophyta</taxon>
        <taxon>Magnoliopsida</taxon>
        <taxon>Ranunculales</taxon>
        <taxon>Ranunculaceae</taxon>
        <taxon>Coptidoideae</taxon>
        <taxon>Coptis</taxon>
    </lineage>
</organism>
<dbReference type="InterPro" id="IPR011527">
    <property type="entry name" value="ABC1_TM_dom"/>
</dbReference>
<feature type="transmembrane region" description="Helical" evidence="12">
    <location>
        <begin position="845"/>
        <end position="866"/>
    </location>
</feature>
<evidence type="ECO:0000313" key="16">
    <source>
        <dbReference type="Proteomes" id="UP000631114"/>
    </source>
</evidence>
<evidence type="ECO:0000256" key="8">
    <source>
        <dbReference type="ARBA" id="ARBA00022989"/>
    </source>
</evidence>
<accession>A0A835IQL4</accession>
<evidence type="ECO:0000256" key="11">
    <source>
        <dbReference type="SAM" id="MobiDB-lite"/>
    </source>
</evidence>
<feature type="domain" description="ABC transmembrane type-1" evidence="14">
    <location>
        <begin position="53"/>
        <end position="339"/>
    </location>
</feature>
<feature type="domain" description="ABC transporter" evidence="13">
    <location>
        <begin position="374"/>
        <end position="610"/>
    </location>
</feature>
<dbReference type="InterPro" id="IPR017871">
    <property type="entry name" value="ABC_transporter-like_CS"/>
</dbReference>
<dbReference type="InterPro" id="IPR003593">
    <property type="entry name" value="AAA+_ATPase"/>
</dbReference>
<dbReference type="Gene3D" id="1.20.1560.10">
    <property type="entry name" value="ABC transporter type 1, transmembrane domain"/>
    <property type="match status" value="1"/>
</dbReference>
<feature type="domain" description="ABC transporter" evidence="13">
    <location>
        <begin position="1023"/>
        <end position="1260"/>
    </location>
</feature>
<reference evidence="15 16" key="1">
    <citation type="submission" date="2020-10" db="EMBL/GenBank/DDBJ databases">
        <title>The Coptis chinensis genome and diversification of protoberbering-type alkaloids.</title>
        <authorList>
            <person name="Wang B."/>
            <person name="Shu S."/>
            <person name="Song C."/>
            <person name="Liu Y."/>
        </authorList>
    </citation>
    <scope>NUCLEOTIDE SEQUENCE [LARGE SCALE GENOMIC DNA]</scope>
    <source>
        <strain evidence="15">HL-2020</strain>
        <tissue evidence="15">Leaf</tissue>
    </source>
</reference>
<dbReference type="CDD" id="cd18578">
    <property type="entry name" value="ABC_6TM_Pgp_ABCB1_D2_like"/>
    <property type="match status" value="1"/>
</dbReference>
<keyword evidence="4 12" id="KW-0812">Transmembrane</keyword>
<keyword evidence="8 12" id="KW-1133">Transmembrane helix</keyword>
<dbReference type="PANTHER" id="PTHR43394">
    <property type="entry name" value="ATP-DEPENDENT PERMEASE MDL1, MITOCHONDRIAL"/>
    <property type="match status" value="1"/>
</dbReference>
<feature type="transmembrane region" description="Helical" evidence="12">
    <location>
        <begin position="275"/>
        <end position="298"/>
    </location>
</feature>
<proteinExistence type="inferred from homology"/>
<name>A0A835IQL4_9MAGN</name>
<keyword evidence="7" id="KW-0067">ATP-binding</keyword>
<evidence type="ECO:0000313" key="15">
    <source>
        <dbReference type="EMBL" id="KAF9622095.1"/>
    </source>
</evidence>
<dbReference type="InterPro" id="IPR027417">
    <property type="entry name" value="P-loop_NTPase"/>
</dbReference>
<keyword evidence="3" id="KW-0813">Transport</keyword>
<dbReference type="Pfam" id="PF00005">
    <property type="entry name" value="ABC_tran"/>
    <property type="match status" value="2"/>
</dbReference>
<dbReference type="Proteomes" id="UP000631114">
    <property type="component" value="Unassembled WGS sequence"/>
</dbReference>
<dbReference type="EMBL" id="JADFTS010000002">
    <property type="protein sequence ID" value="KAF9622095.1"/>
    <property type="molecule type" value="Genomic_DNA"/>
</dbReference>
<comment type="subcellular location">
    <subcellularLocation>
        <location evidence="1">Cell membrane</location>
        <topology evidence="1">Multi-pass membrane protein</topology>
    </subcellularLocation>
</comment>
<feature type="transmembrane region" description="Helical" evidence="12">
    <location>
        <begin position="95"/>
        <end position="119"/>
    </location>
</feature>
<dbReference type="CDD" id="cd18577">
    <property type="entry name" value="ABC_6TM_Pgp_ABCB1_D1_like"/>
    <property type="match status" value="1"/>
</dbReference>
<gene>
    <name evidence="15" type="ORF">IFM89_029379</name>
</gene>
<dbReference type="PROSITE" id="PS50893">
    <property type="entry name" value="ABC_TRANSPORTER_2"/>
    <property type="match status" value="2"/>
</dbReference>
<dbReference type="GO" id="GO:0010329">
    <property type="term" value="F:auxin efflux transmembrane transporter activity"/>
    <property type="evidence" value="ECO:0007669"/>
    <property type="project" value="UniProtKB-ARBA"/>
</dbReference>
<evidence type="ECO:0000256" key="9">
    <source>
        <dbReference type="ARBA" id="ARBA00023136"/>
    </source>
</evidence>
<evidence type="ECO:0000259" key="14">
    <source>
        <dbReference type="PROSITE" id="PS50929"/>
    </source>
</evidence>
<dbReference type="GO" id="GO:0010328">
    <property type="term" value="F:auxin influx transmembrane transporter activity"/>
    <property type="evidence" value="ECO:0007669"/>
    <property type="project" value="UniProtKB-ARBA"/>
</dbReference>
<evidence type="ECO:0000256" key="6">
    <source>
        <dbReference type="ARBA" id="ARBA00022741"/>
    </source>
</evidence>
<dbReference type="OrthoDB" id="6500128at2759"/>
<feature type="compositionally biased region" description="Low complexity" evidence="11">
    <location>
        <begin position="642"/>
        <end position="656"/>
    </location>
</feature>
<dbReference type="PROSITE" id="PS00211">
    <property type="entry name" value="ABC_TRANSPORTER_1"/>
    <property type="match status" value="2"/>
</dbReference>
<keyword evidence="6" id="KW-0547">Nucleotide-binding</keyword>
<comment type="caution">
    <text evidence="15">The sequence shown here is derived from an EMBL/GenBank/DDBJ whole genome shotgun (WGS) entry which is preliminary data.</text>
</comment>
<protein>
    <submittedName>
        <fullName evidence="15">Uncharacterized protein</fullName>
    </submittedName>
</protein>
<feature type="transmembrane region" description="Helical" evidence="12">
    <location>
        <begin position="197"/>
        <end position="218"/>
    </location>
</feature>
<evidence type="ECO:0000256" key="5">
    <source>
        <dbReference type="ARBA" id="ARBA00022737"/>
    </source>
</evidence>